<dbReference type="PANTHER" id="PTHR24136:SF15">
    <property type="entry name" value="ANK_REP_REGION DOMAIN-CONTAINING PROTEIN"/>
    <property type="match status" value="1"/>
</dbReference>
<dbReference type="SMART" id="SM00248">
    <property type="entry name" value="ANK"/>
    <property type="match status" value="2"/>
</dbReference>
<proteinExistence type="inferred from homology"/>
<dbReference type="InterPro" id="IPR051573">
    <property type="entry name" value="Ankyrin-SOCS_box_domain"/>
</dbReference>
<dbReference type="InterPro" id="IPR036770">
    <property type="entry name" value="Ankyrin_rpt-contain_sf"/>
</dbReference>
<evidence type="ECO:0000256" key="3">
    <source>
        <dbReference type="ARBA" id="ARBA00023043"/>
    </source>
</evidence>
<keyword evidence="3 4" id="KW-0040">ANK repeat</keyword>
<evidence type="ECO:0000313" key="6">
    <source>
        <dbReference type="Proteomes" id="UP001274830"/>
    </source>
</evidence>
<dbReference type="Pfam" id="PF12796">
    <property type="entry name" value="Ank_2"/>
    <property type="match status" value="1"/>
</dbReference>
<dbReference type="InterPro" id="IPR002110">
    <property type="entry name" value="Ankyrin_rpt"/>
</dbReference>
<protein>
    <recommendedName>
        <fullName evidence="7">Ankyrin repeat protein</fullName>
    </recommendedName>
</protein>
<dbReference type="PROSITE" id="PS50297">
    <property type="entry name" value="ANK_REP_REGION"/>
    <property type="match status" value="1"/>
</dbReference>
<dbReference type="EMBL" id="JAUTXT010000045">
    <property type="protein sequence ID" value="KAK3671256.1"/>
    <property type="molecule type" value="Genomic_DNA"/>
</dbReference>
<evidence type="ECO:0000256" key="4">
    <source>
        <dbReference type="PROSITE-ProRule" id="PRU00023"/>
    </source>
</evidence>
<dbReference type="PANTHER" id="PTHR24136">
    <property type="entry name" value="SOWAH (DROSOPHILA) HOMOLOG"/>
    <property type="match status" value="1"/>
</dbReference>
<gene>
    <name evidence="5" type="ORF">LTR78_008891</name>
</gene>
<feature type="repeat" description="ANK" evidence="4">
    <location>
        <begin position="244"/>
        <end position="276"/>
    </location>
</feature>
<dbReference type="GO" id="GO:0016567">
    <property type="term" value="P:protein ubiquitination"/>
    <property type="evidence" value="ECO:0007669"/>
    <property type="project" value="TreeGrafter"/>
</dbReference>
<evidence type="ECO:0000313" key="5">
    <source>
        <dbReference type="EMBL" id="KAK3671256.1"/>
    </source>
</evidence>
<organism evidence="5 6">
    <name type="scientific">Recurvomyces mirabilis</name>
    <dbReference type="NCBI Taxonomy" id="574656"/>
    <lineage>
        <taxon>Eukaryota</taxon>
        <taxon>Fungi</taxon>
        <taxon>Dikarya</taxon>
        <taxon>Ascomycota</taxon>
        <taxon>Pezizomycotina</taxon>
        <taxon>Dothideomycetes</taxon>
        <taxon>Dothideomycetidae</taxon>
        <taxon>Mycosphaerellales</taxon>
        <taxon>Teratosphaeriaceae</taxon>
        <taxon>Recurvomyces</taxon>
    </lineage>
</organism>
<dbReference type="Proteomes" id="UP001274830">
    <property type="component" value="Unassembled WGS sequence"/>
</dbReference>
<feature type="repeat" description="ANK" evidence="4">
    <location>
        <begin position="85"/>
        <end position="117"/>
    </location>
</feature>
<dbReference type="Gene3D" id="1.25.40.20">
    <property type="entry name" value="Ankyrin repeat-containing domain"/>
    <property type="match status" value="1"/>
</dbReference>
<dbReference type="GO" id="GO:0045732">
    <property type="term" value="P:positive regulation of protein catabolic process"/>
    <property type="evidence" value="ECO:0007669"/>
    <property type="project" value="TreeGrafter"/>
</dbReference>
<reference evidence="5" key="1">
    <citation type="submission" date="2023-07" db="EMBL/GenBank/DDBJ databases">
        <title>Black Yeasts Isolated from many extreme environments.</title>
        <authorList>
            <person name="Coleine C."/>
            <person name="Stajich J.E."/>
            <person name="Selbmann L."/>
        </authorList>
    </citation>
    <scope>NUCLEOTIDE SEQUENCE</scope>
    <source>
        <strain evidence="5">CCFEE 5485</strain>
    </source>
</reference>
<evidence type="ECO:0000256" key="2">
    <source>
        <dbReference type="ARBA" id="ARBA00022737"/>
    </source>
</evidence>
<evidence type="ECO:0000256" key="1">
    <source>
        <dbReference type="ARBA" id="ARBA00005949"/>
    </source>
</evidence>
<accession>A0AAE0TQA7</accession>
<dbReference type="PROSITE" id="PS50088">
    <property type="entry name" value="ANK_REPEAT"/>
    <property type="match status" value="2"/>
</dbReference>
<evidence type="ECO:0008006" key="7">
    <source>
        <dbReference type="Google" id="ProtNLM"/>
    </source>
</evidence>
<comment type="similarity">
    <text evidence="1">Belongs to the ankyrin SOCS box (ASB) family.</text>
</comment>
<sequence>MSSMEGLSEYDADILWSACGLPESVNVTDRAIQPAENGEGPVVSAAGLASSSFLEARLTRPNPQSQAKRSEWLVNQVRGENYNGEWITPILRAIEMHRSENIRLLLRHGAHVNGIDTESLKEHARRYRRVCINIEHTDLCNHFTPVDKEDVGTVPSQTDPPYLTSAELARRRQFRSRFWAEPHSTYLSYSHFGAVMHSVTMATRTTPAILDQVLEAGADCTFWKEGRMATSLPEESTLSPPQLSTATPLHTAIAAGKMDIVRALLDRGFDVNARAIVIGSHALTPIQCAVLLGIPEACALLKSHPGTDLSVTTPILGIHTLHFAAARYRLDLLQSFGIPMSMVPTTAI</sequence>
<keyword evidence="2" id="KW-0677">Repeat</keyword>
<dbReference type="AlphaFoldDB" id="A0AAE0TQA7"/>
<comment type="caution">
    <text evidence="5">The sequence shown here is derived from an EMBL/GenBank/DDBJ whole genome shotgun (WGS) entry which is preliminary data.</text>
</comment>
<dbReference type="SUPFAM" id="SSF48403">
    <property type="entry name" value="Ankyrin repeat"/>
    <property type="match status" value="1"/>
</dbReference>
<keyword evidence="6" id="KW-1185">Reference proteome</keyword>
<name>A0AAE0TQA7_9PEZI</name>